<dbReference type="InterPro" id="IPR023090">
    <property type="entry name" value="UPF0702_alpha/beta_dom_sf"/>
</dbReference>
<keyword evidence="4 7" id="KW-0812">Transmembrane</keyword>
<evidence type="ECO:0008006" key="12">
    <source>
        <dbReference type="Google" id="ProtNLM"/>
    </source>
</evidence>
<evidence type="ECO:0000256" key="4">
    <source>
        <dbReference type="ARBA" id="ARBA00022692"/>
    </source>
</evidence>
<dbReference type="AlphaFoldDB" id="A0A9C7GCY4"/>
<dbReference type="InterPro" id="IPR007353">
    <property type="entry name" value="DUF421"/>
</dbReference>
<keyword evidence="6 7" id="KW-0472">Membrane</keyword>
<evidence type="ECO:0000259" key="8">
    <source>
        <dbReference type="Pfam" id="PF04239"/>
    </source>
</evidence>
<dbReference type="EMBL" id="CAKJTG010000024">
    <property type="protein sequence ID" value="CAG9609802.1"/>
    <property type="molecule type" value="Genomic_DNA"/>
</dbReference>
<feature type="transmembrane region" description="Helical" evidence="7">
    <location>
        <begin position="16"/>
        <end position="35"/>
    </location>
</feature>
<keyword evidence="11" id="KW-1185">Reference proteome</keyword>
<dbReference type="Pfam" id="PF04239">
    <property type="entry name" value="DUF421"/>
    <property type="match status" value="1"/>
</dbReference>
<evidence type="ECO:0000256" key="6">
    <source>
        <dbReference type="ARBA" id="ARBA00023136"/>
    </source>
</evidence>
<evidence type="ECO:0000256" key="1">
    <source>
        <dbReference type="ARBA" id="ARBA00004651"/>
    </source>
</evidence>
<evidence type="ECO:0000256" key="5">
    <source>
        <dbReference type="ARBA" id="ARBA00022989"/>
    </source>
</evidence>
<dbReference type="PANTHER" id="PTHR34582:SF5">
    <property type="entry name" value="UPF0702 TRANSMEMBRANE PROTEIN YETF"/>
    <property type="match status" value="1"/>
</dbReference>
<dbReference type="Pfam" id="PF20730">
    <property type="entry name" value="YetF_N"/>
    <property type="match status" value="1"/>
</dbReference>
<reference evidence="10" key="1">
    <citation type="submission" date="2021-10" db="EMBL/GenBank/DDBJ databases">
        <authorList>
            <person name="Criscuolo A."/>
        </authorList>
    </citation>
    <scope>NUCLEOTIDE SEQUENCE</scope>
    <source>
        <strain evidence="10">CIP111885</strain>
    </source>
</reference>
<evidence type="ECO:0000259" key="9">
    <source>
        <dbReference type="Pfam" id="PF20730"/>
    </source>
</evidence>
<feature type="domain" description="YetF-like N-terminal transmembrane" evidence="9">
    <location>
        <begin position="14"/>
        <end position="83"/>
    </location>
</feature>
<dbReference type="PANTHER" id="PTHR34582">
    <property type="entry name" value="UPF0702 TRANSMEMBRANE PROTEIN YCAP"/>
    <property type="match status" value="1"/>
</dbReference>
<evidence type="ECO:0000256" key="7">
    <source>
        <dbReference type="SAM" id="Phobius"/>
    </source>
</evidence>
<feature type="domain" description="YetF C-terminal" evidence="8">
    <location>
        <begin position="91"/>
        <end position="223"/>
    </location>
</feature>
<keyword evidence="3" id="KW-1003">Cell membrane</keyword>
<dbReference type="GO" id="GO:0005886">
    <property type="term" value="C:plasma membrane"/>
    <property type="evidence" value="ECO:0007669"/>
    <property type="project" value="UniProtKB-SubCell"/>
</dbReference>
<sequence length="235" mass="26938">MMDFFSGQESLTTIQWALRAIVGFFFLVLIAKLMGERSISQLRFLDFVMALLIGNIIAHPLSDEGLGLKGAMISMTVLVFLYLGLVYLSLKWHLLRRLFDPAPFPLIESGQIHHKNLFKARITIDILLSELRKEKIEDVNKVALALWESDGKISIFLDSPYQTVTASDLHLAKDPFTLPKSIIKEGRIEYEELHRLGKDEQWLNNQLHHSFKVTVNDVLLATIDKNDNVKIFLYQ</sequence>
<comment type="caution">
    <text evidence="10">The sequence shown here is derived from an EMBL/GenBank/DDBJ whole genome shotgun (WGS) entry which is preliminary data.</text>
</comment>
<organism evidence="10 11">
    <name type="scientific">Pseudoneobacillus rhizosphaerae</name>
    <dbReference type="NCBI Taxonomy" id="2880968"/>
    <lineage>
        <taxon>Bacteria</taxon>
        <taxon>Bacillati</taxon>
        <taxon>Bacillota</taxon>
        <taxon>Bacilli</taxon>
        <taxon>Bacillales</taxon>
        <taxon>Bacillaceae</taxon>
        <taxon>Pseudoneobacillus</taxon>
    </lineage>
</organism>
<proteinExistence type="inferred from homology"/>
<feature type="transmembrane region" description="Helical" evidence="7">
    <location>
        <begin position="42"/>
        <end position="59"/>
    </location>
</feature>
<evidence type="ECO:0000256" key="2">
    <source>
        <dbReference type="ARBA" id="ARBA00006448"/>
    </source>
</evidence>
<gene>
    <name evidence="10" type="ORF">NEOCIP111885_03545</name>
</gene>
<name>A0A9C7GCY4_9BACI</name>
<comment type="similarity">
    <text evidence="2">Belongs to the UPF0702 family.</text>
</comment>
<dbReference type="InterPro" id="IPR048454">
    <property type="entry name" value="YetF_N"/>
</dbReference>
<feature type="transmembrane region" description="Helical" evidence="7">
    <location>
        <begin position="71"/>
        <end position="90"/>
    </location>
</feature>
<evidence type="ECO:0000313" key="11">
    <source>
        <dbReference type="Proteomes" id="UP000789845"/>
    </source>
</evidence>
<accession>A0A9C7GCY4</accession>
<dbReference type="Gene3D" id="3.30.240.20">
    <property type="entry name" value="bsu07140 like domains"/>
    <property type="match status" value="2"/>
</dbReference>
<evidence type="ECO:0000313" key="10">
    <source>
        <dbReference type="EMBL" id="CAG9609802.1"/>
    </source>
</evidence>
<comment type="subcellular location">
    <subcellularLocation>
        <location evidence="1">Cell membrane</location>
        <topology evidence="1">Multi-pass membrane protein</topology>
    </subcellularLocation>
</comment>
<keyword evidence="5 7" id="KW-1133">Transmembrane helix</keyword>
<evidence type="ECO:0000256" key="3">
    <source>
        <dbReference type="ARBA" id="ARBA00022475"/>
    </source>
</evidence>
<protein>
    <recommendedName>
        <fullName evidence="12">DUF421 domain-containing protein</fullName>
    </recommendedName>
</protein>
<dbReference type="Proteomes" id="UP000789845">
    <property type="component" value="Unassembled WGS sequence"/>
</dbReference>